<evidence type="ECO:0000313" key="4">
    <source>
        <dbReference type="Proteomes" id="UP000032512"/>
    </source>
</evidence>
<feature type="compositionally biased region" description="Basic residues" evidence="1">
    <location>
        <begin position="190"/>
        <end position="200"/>
    </location>
</feature>
<organism evidence="3 4">
    <name type="scientific">Mesobacillus subterraneus</name>
    <dbReference type="NCBI Taxonomy" id="285983"/>
    <lineage>
        <taxon>Bacteria</taxon>
        <taxon>Bacillati</taxon>
        <taxon>Bacillota</taxon>
        <taxon>Bacilli</taxon>
        <taxon>Bacillales</taxon>
        <taxon>Bacillaceae</taxon>
        <taxon>Mesobacillus</taxon>
    </lineage>
</organism>
<dbReference type="PANTHER" id="PTHR43252">
    <property type="entry name" value="TRANSCRIPTIONAL REGULATOR YQJI"/>
    <property type="match status" value="1"/>
</dbReference>
<evidence type="ECO:0000256" key="1">
    <source>
        <dbReference type="SAM" id="MobiDB-lite"/>
    </source>
</evidence>
<dbReference type="EMBL" id="JXIQ01000137">
    <property type="protein sequence ID" value="KIY21005.1"/>
    <property type="molecule type" value="Genomic_DNA"/>
</dbReference>
<dbReference type="OrthoDB" id="9783723at2"/>
<keyword evidence="4" id="KW-1185">Reference proteome</keyword>
<name>A0A0D6Z6R9_9BACI</name>
<evidence type="ECO:0000313" key="3">
    <source>
        <dbReference type="EMBL" id="KIY21005.1"/>
    </source>
</evidence>
<dbReference type="InterPro" id="IPR036390">
    <property type="entry name" value="WH_DNA-bd_sf"/>
</dbReference>
<dbReference type="InterPro" id="IPR036388">
    <property type="entry name" value="WH-like_DNA-bd_sf"/>
</dbReference>
<feature type="domain" description="Transcription regulator PadR N-terminal" evidence="2">
    <location>
        <begin position="7"/>
        <end position="80"/>
    </location>
</feature>
<dbReference type="Proteomes" id="UP000032512">
    <property type="component" value="Unassembled WGS sequence"/>
</dbReference>
<dbReference type="RefSeq" id="WP_044395550.1">
    <property type="nucleotide sequence ID" value="NZ_JXIQ01000137.1"/>
</dbReference>
<dbReference type="PATRIC" id="fig|285983.3.peg.2318"/>
<dbReference type="Gene3D" id="1.10.10.10">
    <property type="entry name" value="Winged helix-like DNA-binding domain superfamily/Winged helix DNA-binding domain"/>
    <property type="match status" value="1"/>
</dbReference>
<proteinExistence type="predicted"/>
<dbReference type="Pfam" id="PF03551">
    <property type="entry name" value="PadR"/>
    <property type="match status" value="1"/>
</dbReference>
<dbReference type="PANTHER" id="PTHR43252:SF6">
    <property type="entry name" value="NEGATIVE TRANSCRIPTION REGULATOR PADR"/>
    <property type="match status" value="1"/>
</dbReference>
<feature type="region of interest" description="Disordered" evidence="1">
    <location>
        <begin position="176"/>
        <end position="200"/>
    </location>
</feature>
<comment type="caution">
    <text evidence="3">The sequence shown here is derived from an EMBL/GenBank/DDBJ whole genome shotgun (WGS) entry which is preliminary data.</text>
</comment>
<protein>
    <recommendedName>
        <fullName evidence="2">Transcription regulator PadR N-terminal domain-containing protein</fullName>
    </recommendedName>
</protein>
<gene>
    <name evidence="3" type="ORF">UB32_16060</name>
</gene>
<reference evidence="3 4" key="1">
    <citation type="submission" date="2015-01" db="EMBL/GenBank/DDBJ databases">
        <title>Draft genome sequences of the supercritical CO2 tolerant bacteria Bacillus subterraneus MITOT1 and Bacillus cereus MIT0214.</title>
        <authorList>
            <person name="Peet K.C."/>
            <person name="Thompson J.R."/>
        </authorList>
    </citation>
    <scope>NUCLEOTIDE SEQUENCE [LARGE SCALE GENOMIC DNA]</scope>
    <source>
        <strain evidence="3 4">MITOT1</strain>
    </source>
</reference>
<dbReference type="InterPro" id="IPR005149">
    <property type="entry name" value="Tscrpt_reg_PadR_N"/>
</dbReference>
<accession>A0A0D6Z6R9</accession>
<dbReference type="AlphaFoldDB" id="A0A0D6Z6R9"/>
<sequence length="200" mass="23057">MSIEHSILAVISFRPSTGYDIKSEFEHKAAGLFWGISYGSLYPKLKKLEKEGFITTIELETGGRKKKLYELTGKGWVELEGWLARKPEPPAIRDELFMKMAAWHNEMDVKILAEHLKDRAKESQEILNFVNEWKQNNTSYINSVGMLAMRFAELKLEAELTWIKESLFLLEHNELPEGQDPKKLGEKQMARRKAALKSDS</sequence>
<dbReference type="SUPFAM" id="SSF46785">
    <property type="entry name" value="Winged helix' DNA-binding domain"/>
    <property type="match status" value="1"/>
</dbReference>
<evidence type="ECO:0000259" key="2">
    <source>
        <dbReference type="Pfam" id="PF03551"/>
    </source>
</evidence>
<feature type="compositionally biased region" description="Basic and acidic residues" evidence="1">
    <location>
        <begin position="176"/>
        <end position="189"/>
    </location>
</feature>